<proteinExistence type="predicted"/>
<organism evidence="2 3">
    <name type="scientific">Acrobeloides nanus</name>
    <dbReference type="NCBI Taxonomy" id="290746"/>
    <lineage>
        <taxon>Eukaryota</taxon>
        <taxon>Metazoa</taxon>
        <taxon>Ecdysozoa</taxon>
        <taxon>Nematoda</taxon>
        <taxon>Chromadorea</taxon>
        <taxon>Rhabditida</taxon>
        <taxon>Tylenchina</taxon>
        <taxon>Cephalobomorpha</taxon>
        <taxon>Cephaloboidea</taxon>
        <taxon>Cephalobidae</taxon>
        <taxon>Acrobeloides</taxon>
    </lineage>
</organism>
<name>A0A914CXS6_9BILA</name>
<feature type="region of interest" description="Disordered" evidence="1">
    <location>
        <begin position="18"/>
        <end position="91"/>
    </location>
</feature>
<dbReference type="WBParaSite" id="ACRNAN_scaffold16068.g18130.t1">
    <property type="protein sequence ID" value="ACRNAN_scaffold16068.g18130.t1"/>
    <property type="gene ID" value="ACRNAN_scaffold16068.g18130"/>
</dbReference>
<protein>
    <submittedName>
        <fullName evidence="3">HTH psq-type domain-containing protein</fullName>
    </submittedName>
</protein>
<sequence>MGEIAKNLRIPKATVQKAIQRGTVEDRPGRGRKSTAENELIPWAKETFEWDDEAEENEEEDASMASQKRPGLHHHQGMAAVQPRSEPAGLRNLGLSRSKSVRKIPRIDQVLEESHQEGSGTATIIWHWYHNETTPSDQKANTTSPYVNIHWFNPRGRMVKNDPINPYDSINYAQLASLNFGDLQQFKEDVSPGIWKANLVSESEGQKKLLAEITFSVFPYLTEVLLHSEARVTIPLVKRSYNLLDVCSRSFAQSHIRVCETTALWSTVYPDIKSDFVVSL</sequence>
<keyword evidence="2" id="KW-1185">Reference proteome</keyword>
<accession>A0A914CXS6</accession>
<evidence type="ECO:0000313" key="2">
    <source>
        <dbReference type="Proteomes" id="UP000887540"/>
    </source>
</evidence>
<dbReference type="AlphaFoldDB" id="A0A914CXS6"/>
<evidence type="ECO:0000256" key="1">
    <source>
        <dbReference type="SAM" id="MobiDB-lite"/>
    </source>
</evidence>
<evidence type="ECO:0000313" key="3">
    <source>
        <dbReference type="WBParaSite" id="ACRNAN_scaffold16068.g18130.t1"/>
    </source>
</evidence>
<feature type="compositionally biased region" description="Acidic residues" evidence="1">
    <location>
        <begin position="49"/>
        <end position="62"/>
    </location>
</feature>
<dbReference type="Proteomes" id="UP000887540">
    <property type="component" value="Unplaced"/>
</dbReference>
<reference evidence="3" key="1">
    <citation type="submission" date="2022-11" db="UniProtKB">
        <authorList>
            <consortium name="WormBaseParasite"/>
        </authorList>
    </citation>
    <scope>IDENTIFICATION</scope>
</reference>